<proteinExistence type="predicted"/>
<gene>
    <name evidence="7" type="ordered locus">TEQUI_1272</name>
</gene>
<dbReference type="PANTHER" id="PTHR11070:SF63">
    <property type="entry name" value="DNA HELICASE IV"/>
    <property type="match status" value="1"/>
</dbReference>
<dbReference type="InterPro" id="IPR027417">
    <property type="entry name" value="P-loop_NTPase"/>
</dbReference>
<dbReference type="GO" id="GO:0005524">
    <property type="term" value="F:ATP binding"/>
    <property type="evidence" value="ECO:0007669"/>
    <property type="project" value="UniProtKB-UniRule"/>
</dbReference>
<evidence type="ECO:0000256" key="4">
    <source>
        <dbReference type="ARBA" id="ARBA00022840"/>
    </source>
</evidence>
<dbReference type="Pfam" id="PF13087">
    <property type="entry name" value="AAA_12"/>
    <property type="match status" value="1"/>
</dbReference>
<dbReference type="PROSITE" id="PS51198">
    <property type="entry name" value="UVRD_HELICASE_ATP_BIND"/>
    <property type="match status" value="1"/>
</dbReference>
<keyword evidence="2 5" id="KW-0378">Hydrolase</keyword>
<dbReference type="GO" id="GO:0016887">
    <property type="term" value="F:ATP hydrolysis activity"/>
    <property type="evidence" value="ECO:0007669"/>
    <property type="project" value="RHEA"/>
</dbReference>
<dbReference type="GO" id="GO:0000725">
    <property type="term" value="P:recombinational repair"/>
    <property type="evidence" value="ECO:0007669"/>
    <property type="project" value="TreeGrafter"/>
</dbReference>
<evidence type="ECO:0000256" key="2">
    <source>
        <dbReference type="ARBA" id="ARBA00022801"/>
    </source>
</evidence>
<evidence type="ECO:0000256" key="1">
    <source>
        <dbReference type="ARBA" id="ARBA00022741"/>
    </source>
</evidence>
<evidence type="ECO:0000313" key="8">
    <source>
        <dbReference type="Proteomes" id="UP000007472"/>
    </source>
</evidence>
<dbReference type="GO" id="GO:0043138">
    <property type="term" value="F:3'-5' DNA helicase activity"/>
    <property type="evidence" value="ECO:0007669"/>
    <property type="project" value="UniProtKB-EC"/>
</dbReference>
<feature type="binding site" evidence="5">
    <location>
        <begin position="29"/>
        <end position="36"/>
    </location>
    <ligand>
        <name>ATP</name>
        <dbReference type="ChEBI" id="CHEBI:30616"/>
    </ligand>
</feature>
<keyword evidence="3 5" id="KW-0347">Helicase</keyword>
<dbReference type="InterPro" id="IPR014016">
    <property type="entry name" value="UvrD-like_ATP-bd"/>
</dbReference>
<dbReference type="Proteomes" id="UP000007472">
    <property type="component" value="Chromosome"/>
</dbReference>
<dbReference type="SUPFAM" id="SSF52540">
    <property type="entry name" value="P-loop containing nucleoside triphosphate hydrolases"/>
    <property type="match status" value="1"/>
</dbReference>
<dbReference type="Gene3D" id="3.40.50.300">
    <property type="entry name" value="P-loop containing nucleotide triphosphate hydrolases"/>
    <property type="match status" value="3"/>
</dbReference>
<keyword evidence="4 5" id="KW-0067">ATP-binding</keyword>
<dbReference type="GO" id="GO:0005829">
    <property type="term" value="C:cytosol"/>
    <property type="evidence" value="ECO:0007669"/>
    <property type="project" value="TreeGrafter"/>
</dbReference>
<organism evidence="7 8">
    <name type="scientific">Taylorella equigenitalis (strain MCE9)</name>
    <dbReference type="NCBI Taxonomy" id="937774"/>
    <lineage>
        <taxon>Bacteria</taxon>
        <taxon>Pseudomonadati</taxon>
        <taxon>Pseudomonadota</taxon>
        <taxon>Betaproteobacteria</taxon>
        <taxon>Burkholderiales</taxon>
        <taxon>Alcaligenaceae</taxon>
        <taxon>Taylorella</taxon>
    </lineage>
</organism>
<evidence type="ECO:0000256" key="3">
    <source>
        <dbReference type="ARBA" id="ARBA00022806"/>
    </source>
</evidence>
<name>A0A654KID6_TAYEM</name>
<dbReference type="Pfam" id="PF00580">
    <property type="entry name" value="UvrD-helicase"/>
    <property type="match status" value="1"/>
</dbReference>
<reference evidence="7 8" key="1">
    <citation type="journal article" date="2011" name="J. Bacteriol.">
        <title>Genome sequence of Taylorella equigenitalis MCE9, the causative agent of contagious equine metritis.</title>
        <authorList>
            <person name="Hebert L."/>
            <person name="Moumen B."/>
            <person name="Duquesne F."/>
            <person name="Breuil M.F."/>
            <person name="Laugier C."/>
            <person name="Batto J.M."/>
            <person name="Renault P."/>
            <person name="Petry S."/>
        </authorList>
    </citation>
    <scope>NUCLEOTIDE SEQUENCE [LARGE SCALE GENOMIC DNA]</scope>
    <source>
        <strain evidence="7 8">MCE9</strain>
    </source>
</reference>
<dbReference type="GO" id="GO:0003677">
    <property type="term" value="F:DNA binding"/>
    <property type="evidence" value="ECO:0007669"/>
    <property type="project" value="InterPro"/>
</dbReference>
<dbReference type="KEGG" id="teq:TEQUI_1272"/>
<sequence>MNIDQLKNKLTQNQYKAATSNSQNILVLAGAGTGKTSTIIGRVSYLAMHLGIPPEQILMLAFGKDAAKEMQERLESVDALKSVEVRTFHSLGLNIVSKVEKKMPKLTSLSEDQNLEKYIETICTSDSNKLYEYFTFYENDLSVSNSNITIWRSLRDDFFDHPIALITANILFMRGIDYISNCLYEKDIYLIKKYQPYEVAFYLPKYKCYLGIYDTAEQINIHNDFGTKYINLNSIFESLDVFEYSELSQYADKFNRLCSSHHWGKEKIFNINSKGRIKDLSKLLLDVFLFVKSNPDADFTRWQYKKKFLGLWAKEILHKYNEDLTYAQEIDYDRMIVKSTQYVAEKKFTHNWKCILVDEFQDISKSRFELLQELVKQETDIGLFCVGDDWQTIYQFAGSELKYIRNLDQYVQDLEIIPLDRTFRFHNALASISSKFVQKNPNQYKKSIKSLREYDGVCVSLLEYEIDLWYVLNLINKNLSQTKTCLILSRFNYQLPLPTKIDYLNSSFNNLEIKASTIHKSKGREADFVIILNVESGEMGLPSEKESEIELYASEENFPHAQERRVFYVALTRAREHVFIYYSKEKLSLFIEELLLEEKYVKPWNESEVSQLLTDRTGD</sequence>
<dbReference type="PANTHER" id="PTHR11070">
    <property type="entry name" value="UVRD / RECB / PCRA DNA HELICASE FAMILY MEMBER"/>
    <property type="match status" value="1"/>
</dbReference>
<dbReference type="InterPro" id="IPR041679">
    <property type="entry name" value="DNA2/NAM7-like_C"/>
</dbReference>
<dbReference type="EMBL" id="CP002456">
    <property type="protein sequence ID" value="ADU92192.1"/>
    <property type="molecule type" value="Genomic_DNA"/>
</dbReference>
<evidence type="ECO:0000259" key="6">
    <source>
        <dbReference type="PROSITE" id="PS51198"/>
    </source>
</evidence>
<evidence type="ECO:0000313" key="7">
    <source>
        <dbReference type="EMBL" id="ADU92192.1"/>
    </source>
</evidence>
<protein>
    <submittedName>
        <fullName evidence="7">DNA helicase IV</fullName>
    </submittedName>
</protein>
<dbReference type="AlphaFoldDB" id="A0A654KID6"/>
<dbReference type="InterPro" id="IPR000212">
    <property type="entry name" value="DNA_helicase_UvrD/REP"/>
</dbReference>
<keyword evidence="1 5" id="KW-0547">Nucleotide-binding</keyword>
<evidence type="ECO:0000256" key="5">
    <source>
        <dbReference type="PROSITE-ProRule" id="PRU00560"/>
    </source>
</evidence>
<feature type="domain" description="UvrD-like helicase ATP-binding" evidence="6">
    <location>
        <begin position="8"/>
        <end position="426"/>
    </location>
</feature>
<accession>A0A654KID6</accession>